<dbReference type="AlphaFoldDB" id="Q1GAC3"/>
<accession>Q1GAC3</accession>
<organism evidence="1 2">
    <name type="scientific">Lactobacillus delbrueckii subsp. bulgaricus (strain ATCC 11842 / DSM 20081 / BCRC 10696 / JCM 1002 / NBRC 13953 / NCIMB 11778 / NCTC 12712 / WDCM 00102 / Lb 14)</name>
    <dbReference type="NCBI Taxonomy" id="390333"/>
    <lineage>
        <taxon>Bacteria</taxon>
        <taxon>Bacillati</taxon>
        <taxon>Bacillota</taxon>
        <taxon>Bacilli</taxon>
        <taxon>Lactobacillales</taxon>
        <taxon>Lactobacillaceae</taxon>
        <taxon>Lactobacillus</taxon>
    </lineage>
</organism>
<dbReference type="KEGG" id="ldb:Ldb0977"/>
<dbReference type="EMBL" id="CR954253">
    <property type="protein sequence ID" value="CAI97779.1"/>
    <property type="molecule type" value="Genomic_DNA"/>
</dbReference>
<reference evidence="1 2" key="1">
    <citation type="journal article" date="2006" name="Proc. Natl. Acad. Sci. U.S.A.">
        <title>The complete genome sequence of Lactobacillus bulgaricus reveals extensive and ongoing reductive evolution.</title>
        <authorList>
            <person name="van de Guchte M."/>
            <person name="Penaud S."/>
            <person name="Grimaldi C."/>
            <person name="Barbe V."/>
            <person name="Bryson K."/>
            <person name="Nicolas P."/>
            <person name="Robert C."/>
            <person name="Oztas S."/>
            <person name="Mangenot S."/>
            <person name="Couloux A."/>
            <person name="Loux V."/>
            <person name="Dervyn R."/>
            <person name="Bossy R."/>
            <person name="Bolotin A."/>
            <person name="Batto J.-M."/>
            <person name="Walunas T."/>
            <person name="Gibrat J.-F."/>
            <person name="Bessieres P."/>
            <person name="Weissenbach J."/>
            <person name="Ehrlich S.D."/>
            <person name="Maguin E."/>
        </authorList>
    </citation>
    <scope>NUCLEOTIDE SEQUENCE [LARGE SCALE GENOMIC DNA]</scope>
    <source>
        <strain evidence="2">ATCC 11842 / DSM 20081 / BCRC 10696 / JCM 1002 / NBRC 13953 / NCIMB 11778 / NCTC 12712 / WDCM 00102 / Lb 14</strain>
    </source>
</reference>
<gene>
    <name evidence="1" type="ordered locus">Ldb0977</name>
</gene>
<evidence type="ECO:0000313" key="1">
    <source>
        <dbReference type="EMBL" id="CAI97779.1"/>
    </source>
</evidence>
<sequence length="35" mass="4177">MGIIKFTEQQRKDYEQLPTDMAIYQTIDGSLRPCW</sequence>
<proteinExistence type="predicted"/>
<keyword evidence="2" id="KW-1185">Reference proteome</keyword>
<dbReference type="Proteomes" id="UP000001259">
    <property type="component" value="Chromosome"/>
</dbReference>
<name>Q1GAC3_LACDA</name>
<protein>
    <submittedName>
        <fullName evidence="1">Uncharacterized protein</fullName>
    </submittedName>
</protein>
<evidence type="ECO:0000313" key="2">
    <source>
        <dbReference type="Proteomes" id="UP000001259"/>
    </source>
</evidence>
<dbReference type="HOGENOM" id="CLU_3365586_0_0_9"/>